<evidence type="ECO:0000313" key="2">
    <source>
        <dbReference type="Proteomes" id="UP000028093"/>
    </source>
</evidence>
<reference evidence="1 2" key="1">
    <citation type="submission" date="2014-05" db="EMBL/GenBank/DDBJ databases">
        <authorList>
            <person name="Daugherty S.C."/>
            <person name="Tallon L.J."/>
            <person name="Sadzewicz L."/>
            <person name="Kilian M."/>
            <person name="Tettelin H."/>
        </authorList>
    </citation>
    <scope>NUCLEOTIDE SEQUENCE [LARGE SCALE GENOMIC DNA]</scope>
    <source>
        <strain evidence="1 2">SK1126</strain>
    </source>
</reference>
<sequence length="87" mass="10036">METPKTQLGYLESISQVLALKLENLATERYAIWQLLIQADEESFYQLAPHLFVTTNQEDPLVVSELDATPEGYLLFKELVEEETGWF</sequence>
<dbReference type="RefSeq" id="WP_000449753.1">
    <property type="nucleotide sequence ID" value="NZ_JPFT01000001.1"/>
</dbReference>
<accession>A0A081PUL1</accession>
<organism evidence="1 2">
    <name type="scientific">Streptococcus mitis</name>
    <dbReference type="NCBI Taxonomy" id="28037"/>
    <lineage>
        <taxon>Bacteria</taxon>
        <taxon>Bacillati</taxon>
        <taxon>Bacillota</taxon>
        <taxon>Bacilli</taxon>
        <taxon>Lactobacillales</taxon>
        <taxon>Streptococcaceae</taxon>
        <taxon>Streptococcus</taxon>
        <taxon>Streptococcus mitis group</taxon>
    </lineage>
</organism>
<gene>
    <name evidence="1" type="ORF">SK1126_0092</name>
</gene>
<name>A0A081PUL1_STRMT</name>
<comment type="caution">
    <text evidence="1">The sequence shown here is derived from an EMBL/GenBank/DDBJ whole genome shotgun (WGS) entry which is preliminary data.</text>
</comment>
<evidence type="ECO:0008006" key="3">
    <source>
        <dbReference type="Google" id="ProtNLM"/>
    </source>
</evidence>
<dbReference type="EMBL" id="JPFT01000001">
    <property type="protein sequence ID" value="KEQ34384.1"/>
    <property type="molecule type" value="Genomic_DNA"/>
</dbReference>
<dbReference type="PATRIC" id="fig|28037.99.peg.85"/>
<evidence type="ECO:0000313" key="1">
    <source>
        <dbReference type="EMBL" id="KEQ34384.1"/>
    </source>
</evidence>
<dbReference type="AlphaFoldDB" id="A0A081PUL1"/>
<proteinExistence type="predicted"/>
<dbReference type="Proteomes" id="UP000028093">
    <property type="component" value="Unassembled WGS sequence"/>
</dbReference>
<protein>
    <recommendedName>
        <fullName evidence="3">Lignostilbene-alpha,beta-dioxygenase</fullName>
    </recommendedName>
</protein>